<organism evidence="3 4">
    <name type="scientific">Butyrivibrio proteoclasticus (strain ATCC 51982 / DSM 14932 / B316)</name>
    <name type="common">Clostridium proteoclasticum</name>
    <dbReference type="NCBI Taxonomy" id="515622"/>
    <lineage>
        <taxon>Bacteria</taxon>
        <taxon>Bacillati</taxon>
        <taxon>Bacillota</taxon>
        <taxon>Clostridia</taxon>
        <taxon>Lachnospirales</taxon>
        <taxon>Lachnospiraceae</taxon>
        <taxon>Butyrivibrio</taxon>
    </lineage>
</organism>
<gene>
    <name evidence="3" type="ordered locus">bpr_II268</name>
</gene>
<keyword evidence="2" id="KW-0472">Membrane</keyword>
<dbReference type="KEGG" id="bpb:bpr_II268"/>
<geneLocation type="plasmid" evidence="3 4">
    <name>pCY360</name>
</geneLocation>
<proteinExistence type="predicted"/>
<name>E0S473_BUTPB</name>
<keyword evidence="3" id="KW-0614">Plasmid</keyword>
<feature type="compositionally biased region" description="Basic and acidic residues" evidence="1">
    <location>
        <begin position="138"/>
        <end position="147"/>
    </location>
</feature>
<dbReference type="AlphaFoldDB" id="E0S473"/>
<feature type="transmembrane region" description="Helical" evidence="2">
    <location>
        <begin position="20"/>
        <end position="41"/>
    </location>
</feature>
<dbReference type="Pfam" id="PF12666">
    <property type="entry name" value="PrgI"/>
    <property type="match status" value="1"/>
</dbReference>
<evidence type="ECO:0000256" key="1">
    <source>
        <dbReference type="SAM" id="MobiDB-lite"/>
    </source>
</evidence>
<dbReference type="Proteomes" id="UP000001299">
    <property type="component" value="Plasmid pCY360"/>
</dbReference>
<dbReference type="EMBL" id="CP001812">
    <property type="protein sequence ID" value="ADL36205.1"/>
    <property type="molecule type" value="Genomic_DNA"/>
</dbReference>
<keyword evidence="2" id="KW-0812">Transmembrane</keyword>
<feature type="region of interest" description="Disordered" evidence="1">
    <location>
        <begin position="119"/>
        <end position="147"/>
    </location>
</feature>
<keyword evidence="2" id="KW-1133">Transmembrane helix</keyword>
<feature type="transmembrane region" description="Helical" evidence="2">
    <location>
        <begin position="47"/>
        <end position="69"/>
    </location>
</feature>
<dbReference type="InterPro" id="IPR024414">
    <property type="entry name" value="Uncharacterised_PrgI"/>
</dbReference>
<protein>
    <recommendedName>
        <fullName evidence="5">PrgI family protein</fullName>
    </recommendedName>
</protein>
<dbReference type="RefSeq" id="WP_013282854.1">
    <property type="nucleotide sequence ID" value="NC_014389.1"/>
</dbReference>
<sequence length="147" mass="16742">MSVINVEINHDVTKDEVKQFGPFTGLQLVCVIISGIITGVGGNLIKYIFPGALVSYLLMLPLAIIPIAVGWGGKYVHMPVEEYYRVVIKRKFTHPKFRPYATHNWLTVNMDKYHEELKAEAKPEKKTKKNKSAAPEIKIPEELKMYK</sequence>
<evidence type="ECO:0008006" key="5">
    <source>
        <dbReference type="Google" id="ProtNLM"/>
    </source>
</evidence>
<evidence type="ECO:0000256" key="2">
    <source>
        <dbReference type="SAM" id="Phobius"/>
    </source>
</evidence>
<dbReference type="HOGENOM" id="CLU_1764613_0_0_9"/>
<accession>E0S473</accession>
<evidence type="ECO:0000313" key="3">
    <source>
        <dbReference type="EMBL" id="ADL36205.1"/>
    </source>
</evidence>
<evidence type="ECO:0000313" key="4">
    <source>
        <dbReference type="Proteomes" id="UP000001299"/>
    </source>
</evidence>
<reference evidence="3 4" key="1">
    <citation type="journal article" date="2010" name="PLoS ONE">
        <title>The glycobiome of the rumen bacterium Butyrivibrio proteoclasticus B316(T) highlights adaptation to a polysaccharide-rich environment.</title>
        <authorList>
            <person name="Kelly W.J."/>
            <person name="Leahy S.C."/>
            <person name="Altermann E."/>
            <person name="Yeoman C.J."/>
            <person name="Dunne J.C."/>
            <person name="Kong Z."/>
            <person name="Pacheco D.M."/>
            <person name="Li D."/>
            <person name="Noel S.J."/>
            <person name="Moon C.D."/>
            <person name="Cookson A.L."/>
            <person name="Attwood G.T."/>
        </authorList>
    </citation>
    <scope>NUCLEOTIDE SEQUENCE [LARGE SCALE GENOMIC DNA]</scope>
    <source>
        <strain evidence="4">ATCC 51982 / DSM 14932 / B316</strain>
        <plasmid evidence="4">Plasmid pCY360</plasmid>
    </source>
</reference>
<keyword evidence="4" id="KW-1185">Reference proteome</keyword>